<dbReference type="EMBL" id="CAJNDS010002035">
    <property type="protein sequence ID" value="CAE7297652.1"/>
    <property type="molecule type" value="Genomic_DNA"/>
</dbReference>
<proteinExistence type="predicted"/>
<dbReference type="Proteomes" id="UP000604046">
    <property type="component" value="Unassembled WGS sequence"/>
</dbReference>
<evidence type="ECO:0000313" key="1">
    <source>
        <dbReference type="EMBL" id="CAE7297652.1"/>
    </source>
</evidence>
<keyword evidence="2" id="KW-1185">Reference proteome</keyword>
<gene>
    <name evidence="1" type="ORF">SNAT2548_LOCUS15672</name>
</gene>
<name>A0A812NLA1_9DINO</name>
<dbReference type="AlphaFoldDB" id="A0A812NLA1"/>
<evidence type="ECO:0000313" key="2">
    <source>
        <dbReference type="Proteomes" id="UP000604046"/>
    </source>
</evidence>
<protein>
    <submittedName>
        <fullName evidence="1">Uncharacterized protein</fullName>
    </submittedName>
</protein>
<accession>A0A812NLA1</accession>
<comment type="caution">
    <text evidence="1">The sequence shown here is derived from an EMBL/GenBank/DDBJ whole genome shotgun (WGS) entry which is preliminary data.</text>
</comment>
<sequence length="289" mass="31799">MAREPSQGGGSGDGGRRLQVLGLSGAPLVPPPPAHLSNSISDVTNYVCQQIPCTPDDVYLDVDSDAALSMLRHVTAVISIAPLCLVPAEGADAAWGVQSVRDLEALMHDNLRATWPFPVPPAWRVYDGFQPLLGVIRTLRRVNEVSFEQRLVDVATEIAELINGIPVCCDAEGYVFVTEGYCAIDDLLKSAFGLTSEAMHVIDVDQVDTFESIFCLHDMDDDHGYDALEQRRLERATDLLHEYGEEFFIIEFGRHSHSRSETSPVFWLARRGQSMLGVIGIFHGSMVDE</sequence>
<reference evidence="1" key="1">
    <citation type="submission" date="2021-02" db="EMBL/GenBank/DDBJ databases">
        <authorList>
            <person name="Dougan E. K."/>
            <person name="Rhodes N."/>
            <person name="Thang M."/>
            <person name="Chan C."/>
        </authorList>
    </citation>
    <scope>NUCLEOTIDE SEQUENCE</scope>
</reference>
<organism evidence="1 2">
    <name type="scientific">Symbiodinium natans</name>
    <dbReference type="NCBI Taxonomy" id="878477"/>
    <lineage>
        <taxon>Eukaryota</taxon>
        <taxon>Sar</taxon>
        <taxon>Alveolata</taxon>
        <taxon>Dinophyceae</taxon>
        <taxon>Suessiales</taxon>
        <taxon>Symbiodiniaceae</taxon>
        <taxon>Symbiodinium</taxon>
    </lineage>
</organism>